<dbReference type="SMART" id="SM00066">
    <property type="entry name" value="GAL4"/>
    <property type="match status" value="1"/>
</dbReference>
<dbReference type="Pfam" id="PF00172">
    <property type="entry name" value="Zn_clus"/>
    <property type="match status" value="1"/>
</dbReference>
<dbReference type="PANTHER" id="PTHR47424">
    <property type="entry name" value="REGULATORY PROTEIN GAL4"/>
    <property type="match status" value="1"/>
</dbReference>
<evidence type="ECO:0000313" key="7">
    <source>
        <dbReference type="Proteomes" id="UP000777438"/>
    </source>
</evidence>
<dbReference type="EMBL" id="JAGPYM010000006">
    <property type="protein sequence ID" value="KAH6893126.1"/>
    <property type="molecule type" value="Genomic_DNA"/>
</dbReference>
<dbReference type="GO" id="GO:0000978">
    <property type="term" value="F:RNA polymerase II cis-regulatory region sequence-specific DNA binding"/>
    <property type="evidence" value="ECO:0007669"/>
    <property type="project" value="TreeGrafter"/>
</dbReference>
<evidence type="ECO:0000256" key="2">
    <source>
        <dbReference type="ARBA" id="ARBA00023163"/>
    </source>
</evidence>
<evidence type="ECO:0000256" key="3">
    <source>
        <dbReference type="ARBA" id="ARBA00023242"/>
    </source>
</evidence>
<name>A0A9P8WCD4_9HYPO</name>
<reference evidence="6 7" key="1">
    <citation type="journal article" date="2021" name="Nat. Commun.">
        <title>Genetic determinants of endophytism in the Arabidopsis root mycobiome.</title>
        <authorList>
            <person name="Mesny F."/>
            <person name="Miyauchi S."/>
            <person name="Thiergart T."/>
            <person name="Pickel B."/>
            <person name="Atanasova L."/>
            <person name="Karlsson M."/>
            <person name="Huettel B."/>
            <person name="Barry K.W."/>
            <person name="Haridas S."/>
            <person name="Chen C."/>
            <person name="Bauer D."/>
            <person name="Andreopoulos W."/>
            <person name="Pangilinan J."/>
            <person name="LaButti K."/>
            <person name="Riley R."/>
            <person name="Lipzen A."/>
            <person name="Clum A."/>
            <person name="Drula E."/>
            <person name="Henrissat B."/>
            <person name="Kohler A."/>
            <person name="Grigoriev I.V."/>
            <person name="Martin F.M."/>
            <person name="Hacquard S."/>
        </authorList>
    </citation>
    <scope>NUCLEOTIDE SEQUENCE [LARGE SCALE GENOMIC DNA]</scope>
    <source>
        <strain evidence="6 7">MPI-CAGE-CH-0241</strain>
    </source>
</reference>
<dbReference type="InterPro" id="IPR051127">
    <property type="entry name" value="Fungal_SecMet_Regulators"/>
</dbReference>
<dbReference type="CDD" id="cd00067">
    <property type="entry name" value="GAL4"/>
    <property type="match status" value="1"/>
</dbReference>
<dbReference type="CDD" id="cd12148">
    <property type="entry name" value="fungal_TF_MHR"/>
    <property type="match status" value="1"/>
</dbReference>
<feature type="domain" description="Zn(2)-C6 fungal-type" evidence="5">
    <location>
        <begin position="11"/>
        <end position="40"/>
    </location>
</feature>
<accession>A0A9P8WCD4</accession>
<keyword evidence="1" id="KW-0805">Transcription regulation</keyword>
<evidence type="ECO:0000259" key="5">
    <source>
        <dbReference type="PROSITE" id="PS50048"/>
    </source>
</evidence>
<dbReference type="InterPro" id="IPR036864">
    <property type="entry name" value="Zn2-C6_fun-type_DNA-bd_sf"/>
</dbReference>
<dbReference type="PROSITE" id="PS00463">
    <property type="entry name" value="ZN2_CY6_FUNGAL_1"/>
    <property type="match status" value="1"/>
</dbReference>
<keyword evidence="7" id="KW-1185">Reference proteome</keyword>
<dbReference type="GO" id="GO:0000981">
    <property type="term" value="F:DNA-binding transcription factor activity, RNA polymerase II-specific"/>
    <property type="evidence" value="ECO:0007669"/>
    <property type="project" value="InterPro"/>
</dbReference>
<dbReference type="GO" id="GO:0005634">
    <property type="term" value="C:nucleus"/>
    <property type="evidence" value="ECO:0007669"/>
    <property type="project" value="TreeGrafter"/>
</dbReference>
<dbReference type="Proteomes" id="UP000777438">
    <property type="component" value="Unassembled WGS sequence"/>
</dbReference>
<keyword evidence="3" id="KW-0539">Nucleus</keyword>
<protein>
    <recommendedName>
        <fullName evidence="5">Zn(2)-C6 fungal-type domain-containing protein</fullName>
    </recommendedName>
</protein>
<dbReference type="AlphaFoldDB" id="A0A9P8WCD4"/>
<gene>
    <name evidence="6" type="ORF">B0T10DRAFT_266450</name>
</gene>
<dbReference type="GO" id="GO:0000435">
    <property type="term" value="P:positive regulation of transcription from RNA polymerase II promoter by galactose"/>
    <property type="evidence" value="ECO:0007669"/>
    <property type="project" value="TreeGrafter"/>
</dbReference>
<dbReference type="GO" id="GO:0008270">
    <property type="term" value="F:zinc ion binding"/>
    <property type="evidence" value="ECO:0007669"/>
    <property type="project" value="InterPro"/>
</dbReference>
<comment type="caution">
    <text evidence="6">The sequence shown here is derived from an EMBL/GenBank/DDBJ whole genome shotgun (WGS) entry which is preliminary data.</text>
</comment>
<dbReference type="PANTHER" id="PTHR47424:SF15">
    <property type="entry name" value="ZN(II)2CYS6 TRANSCRIPTION FACTOR (EUROFUNG)"/>
    <property type="match status" value="1"/>
</dbReference>
<evidence type="ECO:0000256" key="1">
    <source>
        <dbReference type="ARBA" id="ARBA00023015"/>
    </source>
</evidence>
<evidence type="ECO:0000313" key="6">
    <source>
        <dbReference type="EMBL" id="KAH6893126.1"/>
    </source>
</evidence>
<proteinExistence type="predicted"/>
<dbReference type="InterPro" id="IPR001138">
    <property type="entry name" value="Zn2Cys6_DnaBD"/>
</dbReference>
<dbReference type="PROSITE" id="PS50048">
    <property type="entry name" value="ZN2_CY6_FUNGAL_2"/>
    <property type="match status" value="1"/>
</dbReference>
<evidence type="ECO:0000256" key="4">
    <source>
        <dbReference type="SAM" id="MobiDB-lite"/>
    </source>
</evidence>
<dbReference type="Gene3D" id="4.10.240.10">
    <property type="entry name" value="Zn(2)-C6 fungal-type DNA-binding domain"/>
    <property type="match status" value="1"/>
</dbReference>
<keyword evidence="2" id="KW-0804">Transcription</keyword>
<feature type="region of interest" description="Disordered" evidence="4">
    <location>
        <begin position="61"/>
        <end position="101"/>
    </location>
</feature>
<dbReference type="OrthoDB" id="2123952at2759"/>
<sequence length="299" mass="33582">MNPTKWRISKACQECRVKKIKCNGQTPCESCRFRGLDCVYREKARNRMRKSKPRMAAYETIMSQEPRESTSLDPSEAGSPAAPTPNPEIVDSVAPPCSNVGSERSINNTSVAATHRASPSCLLQLYYGPSSNFALLNSIYHQIEGTRPKSPPREGVEEVGPGLDLFSHRKLFFGDLADNQRPPSLSDDYSAMLLDPVTAKRLLERYLLTYWHGLPVFDKDVYRRRLDSLFKPPGIFDFDSSETIIIMLAMALGASMLGEEAIAEFLFHKIKQGAAKLDEVVNMQVVQIHLMMISLKPRR</sequence>
<organism evidence="6 7">
    <name type="scientific">Thelonectria olida</name>
    <dbReference type="NCBI Taxonomy" id="1576542"/>
    <lineage>
        <taxon>Eukaryota</taxon>
        <taxon>Fungi</taxon>
        <taxon>Dikarya</taxon>
        <taxon>Ascomycota</taxon>
        <taxon>Pezizomycotina</taxon>
        <taxon>Sordariomycetes</taxon>
        <taxon>Hypocreomycetidae</taxon>
        <taxon>Hypocreales</taxon>
        <taxon>Nectriaceae</taxon>
        <taxon>Thelonectria</taxon>
    </lineage>
</organism>
<dbReference type="SUPFAM" id="SSF57701">
    <property type="entry name" value="Zn2/Cys6 DNA-binding domain"/>
    <property type="match status" value="1"/>
</dbReference>